<name>A0A2T1NNG8_9FLAO</name>
<comment type="caution">
    <text evidence="1">The sequence shown here is derived from an EMBL/GenBank/DDBJ whole genome shotgun (WGS) entry which is preliminary data.</text>
</comment>
<keyword evidence="2" id="KW-1185">Reference proteome</keyword>
<sequence>MENYEDVDEFRDRNTNYDSLKQSSISEKFEELNGEVSKNNSFLKNLFKKPKDKYFVCFSAFNPIAKSEIIDKIPDDILSDFKKRNTTNKIWEIHDSSFGVIVFLYKESDIAEYKNSREMENLKDDFYKTIKPFDKKGYFKLDKLHIGIDSKENFDNNYESNWYYYYK</sequence>
<protein>
    <submittedName>
        <fullName evidence="1">Uncharacterized protein</fullName>
    </submittedName>
</protein>
<dbReference type="AlphaFoldDB" id="A0A2T1NNG8"/>
<proteinExistence type="predicted"/>
<dbReference type="Proteomes" id="UP000238430">
    <property type="component" value="Unassembled WGS sequence"/>
</dbReference>
<evidence type="ECO:0000313" key="2">
    <source>
        <dbReference type="Proteomes" id="UP000238430"/>
    </source>
</evidence>
<evidence type="ECO:0000313" key="1">
    <source>
        <dbReference type="EMBL" id="PSG94431.1"/>
    </source>
</evidence>
<reference evidence="1 2" key="1">
    <citation type="submission" date="2018-03" db="EMBL/GenBank/DDBJ databases">
        <title>Mesoflavibacter sp. HG37 and Mesoflavibacter sp. HG96 sp.nov., two marine bacteria isolated from seawater of Western Pacific Ocean.</title>
        <authorList>
            <person name="Cheng H."/>
            <person name="Wu Y.-H."/>
            <person name="Guo L.-L."/>
            <person name="Xu X.-W."/>
        </authorList>
    </citation>
    <scope>NUCLEOTIDE SEQUENCE [LARGE SCALE GENOMIC DNA]</scope>
    <source>
        <strain evidence="1 2">KCTC 42117</strain>
    </source>
</reference>
<organism evidence="1 2">
    <name type="scientific">Mesoflavibacter zeaxanthinifaciens subsp. sabulilitoris</name>
    <dbReference type="NCBI Taxonomy" id="1520893"/>
    <lineage>
        <taxon>Bacteria</taxon>
        <taxon>Pseudomonadati</taxon>
        <taxon>Bacteroidota</taxon>
        <taxon>Flavobacteriia</taxon>
        <taxon>Flavobacteriales</taxon>
        <taxon>Flavobacteriaceae</taxon>
        <taxon>Mesoflavibacter</taxon>
    </lineage>
</organism>
<accession>A0A2T1NNG8</accession>
<dbReference type="EMBL" id="PXOT01000012">
    <property type="protein sequence ID" value="PSG94431.1"/>
    <property type="molecule type" value="Genomic_DNA"/>
</dbReference>
<gene>
    <name evidence="1" type="ORF">C7H61_01000</name>
</gene>